<evidence type="ECO:0000256" key="1">
    <source>
        <dbReference type="SAM" id="MobiDB-lite"/>
    </source>
</evidence>
<comment type="caution">
    <text evidence="2">The sequence shown here is derived from an EMBL/GenBank/DDBJ whole genome shotgun (WGS) entry which is preliminary data.</text>
</comment>
<feature type="region of interest" description="Disordered" evidence="1">
    <location>
        <begin position="90"/>
        <end position="155"/>
    </location>
</feature>
<keyword evidence="3" id="KW-1185">Reference proteome</keyword>
<dbReference type="EMBL" id="JAWDGP010000216">
    <property type="protein sequence ID" value="KAK3802767.1"/>
    <property type="molecule type" value="Genomic_DNA"/>
</dbReference>
<dbReference type="Proteomes" id="UP001283361">
    <property type="component" value="Unassembled WGS sequence"/>
</dbReference>
<feature type="compositionally biased region" description="Polar residues" evidence="1">
    <location>
        <begin position="107"/>
        <end position="119"/>
    </location>
</feature>
<accession>A0AAE1BCJ8</accession>
<dbReference type="AlphaFoldDB" id="A0AAE1BCJ8"/>
<evidence type="ECO:0000313" key="2">
    <source>
        <dbReference type="EMBL" id="KAK3802767.1"/>
    </source>
</evidence>
<name>A0AAE1BCJ8_9GAST</name>
<evidence type="ECO:0000313" key="3">
    <source>
        <dbReference type="Proteomes" id="UP001283361"/>
    </source>
</evidence>
<feature type="compositionally biased region" description="Polar residues" evidence="1">
    <location>
        <begin position="130"/>
        <end position="139"/>
    </location>
</feature>
<feature type="compositionally biased region" description="Basic and acidic residues" evidence="1">
    <location>
        <begin position="95"/>
        <end position="104"/>
    </location>
</feature>
<proteinExistence type="predicted"/>
<protein>
    <submittedName>
        <fullName evidence="2">Uncharacterized protein</fullName>
    </submittedName>
</protein>
<sequence>MLDLAKLRGSLLNLEGNEERNSLTNNNLVLGLVFFDRLCLKNASQTAIIRLSLISNGEGKKSIVLYLRNFNLSLSGPITFDKLCVSQGSQTALPRDPKQHHTEIPDSITQRFQPASTRDPNLHKPKIPTCINQRSQSASPRDPRQHHSEIPTCIN</sequence>
<reference evidence="2" key="1">
    <citation type="journal article" date="2023" name="G3 (Bethesda)">
        <title>A reference genome for the long-term kleptoplast-retaining sea slug Elysia crispata morphotype clarki.</title>
        <authorList>
            <person name="Eastman K.E."/>
            <person name="Pendleton A.L."/>
            <person name="Shaikh M.A."/>
            <person name="Suttiyut T."/>
            <person name="Ogas R."/>
            <person name="Tomko P."/>
            <person name="Gavelis G."/>
            <person name="Widhalm J.R."/>
            <person name="Wisecaver J.H."/>
        </authorList>
    </citation>
    <scope>NUCLEOTIDE SEQUENCE</scope>
    <source>
        <strain evidence="2">ECLA1</strain>
    </source>
</reference>
<gene>
    <name evidence="2" type="ORF">RRG08_012282</name>
</gene>
<organism evidence="2 3">
    <name type="scientific">Elysia crispata</name>
    <name type="common">lettuce slug</name>
    <dbReference type="NCBI Taxonomy" id="231223"/>
    <lineage>
        <taxon>Eukaryota</taxon>
        <taxon>Metazoa</taxon>
        <taxon>Spiralia</taxon>
        <taxon>Lophotrochozoa</taxon>
        <taxon>Mollusca</taxon>
        <taxon>Gastropoda</taxon>
        <taxon>Heterobranchia</taxon>
        <taxon>Euthyneura</taxon>
        <taxon>Panpulmonata</taxon>
        <taxon>Sacoglossa</taxon>
        <taxon>Placobranchoidea</taxon>
        <taxon>Plakobranchidae</taxon>
        <taxon>Elysia</taxon>
    </lineage>
</organism>